<dbReference type="AlphaFoldDB" id="A0A5R9GJ39"/>
<dbReference type="Proteomes" id="UP000309676">
    <property type="component" value="Unassembled WGS sequence"/>
</dbReference>
<dbReference type="SUPFAM" id="SSF52317">
    <property type="entry name" value="Class I glutamine amidotransferase-like"/>
    <property type="match status" value="1"/>
</dbReference>
<proteinExistence type="predicted"/>
<dbReference type="InterPro" id="IPR029010">
    <property type="entry name" value="ThuA-like"/>
</dbReference>
<name>A0A5R9GJ39_9BACL</name>
<feature type="domain" description="ThuA-like" evidence="1">
    <location>
        <begin position="5"/>
        <end position="219"/>
    </location>
</feature>
<dbReference type="OrthoDB" id="9785923at2"/>
<dbReference type="RefSeq" id="WP_138193123.1">
    <property type="nucleotide sequence ID" value="NZ_VCIW01000003.1"/>
</dbReference>
<gene>
    <name evidence="2" type="ORF">FE782_05780</name>
</gene>
<organism evidence="2 3">
    <name type="scientific">Paenibacillus antri</name>
    <dbReference type="NCBI Taxonomy" id="2582848"/>
    <lineage>
        <taxon>Bacteria</taxon>
        <taxon>Bacillati</taxon>
        <taxon>Bacillota</taxon>
        <taxon>Bacilli</taxon>
        <taxon>Bacillales</taxon>
        <taxon>Paenibacillaceae</taxon>
        <taxon>Paenibacillus</taxon>
    </lineage>
</organism>
<reference evidence="2 3" key="1">
    <citation type="submission" date="2019-05" db="EMBL/GenBank/DDBJ databases">
        <authorList>
            <person name="Narsing Rao M.P."/>
            <person name="Li W.J."/>
        </authorList>
    </citation>
    <scope>NUCLEOTIDE SEQUENCE [LARGE SCALE GENOMIC DNA]</scope>
    <source>
        <strain evidence="2 3">SYSU_K30003</strain>
    </source>
</reference>
<dbReference type="PANTHER" id="PTHR40469">
    <property type="entry name" value="SECRETED GLYCOSYL HYDROLASE"/>
    <property type="match status" value="1"/>
</dbReference>
<sequence>MSTKKALIVWGGWLGHQPEEVAGLYKGILEPEGFEVEVSDTLDAFADVDKLKSLDLIVPNWTMGQIEGKLAGNVLAAVQSGVGIAGTHGGMCDAFRTNVDWQFMTGGQWVAHPGNDGVEYTVSVKYSSSPLLEGIEDFEVKSEQYYMHVDPAVEVLATTRFPNPNVPGPHSPNKAVDMPVVWTKRWGAGRVFYCTLGHQANIIAMPQVTEIMRRGFLWAAEGKAKATAAAAGSYTGMQDNIL</sequence>
<accession>A0A5R9GJ39</accession>
<protein>
    <recommendedName>
        <fullName evidence="1">ThuA-like domain-containing protein</fullName>
    </recommendedName>
</protein>
<dbReference type="EMBL" id="VCIW01000003">
    <property type="protein sequence ID" value="TLS52883.1"/>
    <property type="molecule type" value="Genomic_DNA"/>
</dbReference>
<evidence type="ECO:0000259" key="1">
    <source>
        <dbReference type="Pfam" id="PF06283"/>
    </source>
</evidence>
<dbReference type="PANTHER" id="PTHR40469:SF2">
    <property type="entry name" value="GALACTOSE-BINDING DOMAIN-LIKE SUPERFAMILY PROTEIN"/>
    <property type="match status" value="1"/>
</dbReference>
<evidence type="ECO:0000313" key="2">
    <source>
        <dbReference type="EMBL" id="TLS52883.1"/>
    </source>
</evidence>
<evidence type="ECO:0000313" key="3">
    <source>
        <dbReference type="Proteomes" id="UP000309676"/>
    </source>
</evidence>
<dbReference type="InterPro" id="IPR029062">
    <property type="entry name" value="Class_I_gatase-like"/>
</dbReference>
<dbReference type="Pfam" id="PF06283">
    <property type="entry name" value="ThuA"/>
    <property type="match status" value="1"/>
</dbReference>
<keyword evidence="3" id="KW-1185">Reference proteome</keyword>
<comment type="caution">
    <text evidence="2">The sequence shown here is derived from an EMBL/GenBank/DDBJ whole genome shotgun (WGS) entry which is preliminary data.</text>
</comment>
<dbReference type="Gene3D" id="3.40.50.880">
    <property type="match status" value="1"/>
</dbReference>